<reference evidence="2" key="1">
    <citation type="journal article" date="2019" name="Int. J. Syst. Evol. Microbiol.">
        <title>The Global Catalogue of Microorganisms (GCM) 10K type strain sequencing project: providing services to taxonomists for standard genome sequencing and annotation.</title>
        <authorList>
            <consortium name="The Broad Institute Genomics Platform"/>
            <consortium name="The Broad Institute Genome Sequencing Center for Infectious Disease"/>
            <person name="Wu L."/>
            <person name="Ma J."/>
        </authorList>
    </citation>
    <scope>NUCLEOTIDE SEQUENCE [LARGE SCALE GENOMIC DNA]</scope>
    <source>
        <strain evidence="2">CGMCC 1.15772</strain>
    </source>
</reference>
<dbReference type="EMBL" id="JBHSWD010000006">
    <property type="protein sequence ID" value="MFC6593190.1"/>
    <property type="molecule type" value="Genomic_DNA"/>
</dbReference>
<sequence length="116" mass="13912">MLYITNIHIRYLDENMETYVFNLDFENTSRELSKFDQELLNTFIFCVDDDLLNYLDKSTRLASEPSGWIGYDELLIMSFGETTRMRLSFKEEYSDFSTRDIIILFNSWLNIMNRTV</sequence>
<accession>A0ABW1YFU0</accession>
<proteinExistence type="predicted"/>
<name>A0ABW1YFU0_9DEIO</name>
<evidence type="ECO:0000313" key="1">
    <source>
        <dbReference type="EMBL" id="MFC6593190.1"/>
    </source>
</evidence>
<protein>
    <submittedName>
        <fullName evidence="1">Uncharacterized protein</fullName>
    </submittedName>
</protein>
<organism evidence="1 2">
    <name type="scientific">Deinococcus lacus</name>
    <dbReference type="NCBI Taxonomy" id="392561"/>
    <lineage>
        <taxon>Bacteria</taxon>
        <taxon>Thermotogati</taxon>
        <taxon>Deinococcota</taxon>
        <taxon>Deinococci</taxon>
        <taxon>Deinococcales</taxon>
        <taxon>Deinococcaceae</taxon>
        <taxon>Deinococcus</taxon>
    </lineage>
</organism>
<gene>
    <name evidence="1" type="ORF">ACFP81_14990</name>
</gene>
<evidence type="ECO:0000313" key="2">
    <source>
        <dbReference type="Proteomes" id="UP001596297"/>
    </source>
</evidence>
<keyword evidence="2" id="KW-1185">Reference proteome</keyword>
<comment type="caution">
    <text evidence="1">The sequence shown here is derived from an EMBL/GenBank/DDBJ whole genome shotgun (WGS) entry which is preliminary data.</text>
</comment>
<dbReference type="Proteomes" id="UP001596297">
    <property type="component" value="Unassembled WGS sequence"/>
</dbReference>